<evidence type="ECO:0000313" key="2">
    <source>
        <dbReference type="Proteomes" id="UP001241758"/>
    </source>
</evidence>
<dbReference type="RefSeq" id="WP_282766914.1">
    <property type="nucleotide sequence ID" value="NZ_JASCTH010000045.1"/>
</dbReference>
<organism evidence="1 2">
    <name type="scientific">Actinoplanes sandaracinus</name>
    <dbReference type="NCBI Taxonomy" id="3045177"/>
    <lineage>
        <taxon>Bacteria</taxon>
        <taxon>Bacillati</taxon>
        <taxon>Actinomycetota</taxon>
        <taxon>Actinomycetes</taxon>
        <taxon>Micromonosporales</taxon>
        <taxon>Micromonosporaceae</taxon>
        <taxon>Actinoplanes</taxon>
    </lineage>
</organism>
<protein>
    <recommendedName>
        <fullName evidence="3">AB hydrolase-1 domain-containing protein</fullName>
    </recommendedName>
</protein>
<comment type="caution">
    <text evidence="1">The sequence shown here is derived from an EMBL/GenBank/DDBJ whole genome shotgun (WGS) entry which is preliminary data.</text>
</comment>
<dbReference type="EMBL" id="JASCTH010000045">
    <property type="protein sequence ID" value="MDI6105450.1"/>
    <property type="molecule type" value="Genomic_DNA"/>
</dbReference>
<keyword evidence="2" id="KW-1185">Reference proteome</keyword>
<sequence length="392" mass="40700">MAGSLLFVHGTGAHGTSGTLKRLRDGMGAHPVLSGVAVSASRWGEAVGPADLDVASALPPDIAARALGEEPADAEVTAAEWDLLAADPMLELRLLAALAGTDTGSRPILVAVDSADVVVYERLTGLTLPSEALAAAGVDDAEVTSAAAFVAAQPETTEAAGAVADPDDDELVTALARAVVATMLQSRGSAARQAFVDAVKAGLAPAGTRGIGTKLVGKVLRPLATRLATRVAMRRRGALMDPTTDFIRDIAFYIRRGEVVREHLVGELAALAPPVVVLGHSLGGIAAVDLLSAPDRPSGVRLLVTAGSQAPYLYLLDALDRLRPGGAAAPFTPWLNVYDRADLLSFCAARVFPAIGIRDEPVDAGVPFPDAHSAYWEQPRLYELIAEHWPSS</sequence>
<name>A0ABT6X0C0_9ACTN</name>
<gene>
    <name evidence="1" type="ORF">QLQ12_43395</name>
</gene>
<dbReference type="Proteomes" id="UP001241758">
    <property type="component" value="Unassembled WGS sequence"/>
</dbReference>
<dbReference type="InterPro" id="IPR029058">
    <property type="entry name" value="AB_hydrolase_fold"/>
</dbReference>
<accession>A0ABT6X0C0</accession>
<evidence type="ECO:0000313" key="1">
    <source>
        <dbReference type="EMBL" id="MDI6105450.1"/>
    </source>
</evidence>
<evidence type="ECO:0008006" key="3">
    <source>
        <dbReference type="Google" id="ProtNLM"/>
    </source>
</evidence>
<dbReference type="SUPFAM" id="SSF53474">
    <property type="entry name" value="alpha/beta-Hydrolases"/>
    <property type="match status" value="1"/>
</dbReference>
<dbReference type="Gene3D" id="3.40.50.1820">
    <property type="entry name" value="alpha/beta hydrolase"/>
    <property type="match status" value="1"/>
</dbReference>
<reference evidence="1 2" key="1">
    <citation type="submission" date="2023-05" db="EMBL/GenBank/DDBJ databases">
        <title>Actinoplanes sp. NEAU-A12 genome sequencing.</title>
        <authorList>
            <person name="Wang Z.-S."/>
        </authorList>
    </citation>
    <scope>NUCLEOTIDE SEQUENCE [LARGE SCALE GENOMIC DNA]</scope>
    <source>
        <strain evidence="1 2">NEAU-A12</strain>
    </source>
</reference>
<proteinExistence type="predicted"/>